<feature type="binding site" evidence="12 13">
    <location>
        <position position="102"/>
    </location>
    <ligand>
        <name>ATP</name>
        <dbReference type="ChEBI" id="CHEBI:30616"/>
    </ligand>
</feature>
<evidence type="ECO:0000256" key="13">
    <source>
        <dbReference type="PROSITE-ProRule" id="PRU00706"/>
    </source>
</evidence>
<evidence type="ECO:0000256" key="11">
    <source>
        <dbReference type="ARBA" id="ARBA00023080"/>
    </source>
</evidence>
<comment type="catalytic activity">
    <reaction evidence="12">
        <text>a 2'-deoxyribonucleoside 5'-diphosphate + ATP = a 2'-deoxyribonucleoside 5'-triphosphate + ADP</text>
        <dbReference type="Rhea" id="RHEA:44640"/>
        <dbReference type="ChEBI" id="CHEBI:30616"/>
        <dbReference type="ChEBI" id="CHEBI:61560"/>
        <dbReference type="ChEBI" id="CHEBI:73316"/>
        <dbReference type="ChEBI" id="CHEBI:456216"/>
        <dbReference type="EC" id="2.7.4.6"/>
    </reaction>
</comment>
<evidence type="ECO:0000256" key="8">
    <source>
        <dbReference type="ARBA" id="ARBA00022777"/>
    </source>
</evidence>
<keyword evidence="4 12" id="KW-0597">Phosphoprotein</keyword>
<evidence type="ECO:0000256" key="2">
    <source>
        <dbReference type="ARBA" id="ARBA00012966"/>
    </source>
</evidence>
<dbReference type="OrthoDB" id="9801161at2"/>
<dbReference type="FunFam" id="3.30.70.141:FF:000003">
    <property type="entry name" value="Nucleoside diphosphate kinase"/>
    <property type="match status" value="1"/>
</dbReference>
<dbReference type="InterPro" id="IPR034907">
    <property type="entry name" value="NDK-like_dom"/>
</dbReference>
<dbReference type="Gene3D" id="3.30.70.141">
    <property type="entry name" value="Nucleoside diphosphate kinase-like domain"/>
    <property type="match status" value="1"/>
</dbReference>
<dbReference type="InterPro" id="IPR001564">
    <property type="entry name" value="Nucleoside_diP_kinase"/>
</dbReference>
<dbReference type="STRING" id="717772.THIAE_01355"/>
<dbReference type="SUPFAM" id="SSF54919">
    <property type="entry name" value="Nucleoside diphosphate kinase, NDK"/>
    <property type="match status" value="1"/>
</dbReference>
<accession>W0DUN3</accession>
<dbReference type="NCBIfam" id="NF001908">
    <property type="entry name" value="PRK00668.1"/>
    <property type="match status" value="1"/>
</dbReference>
<keyword evidence="9 12" id="KW-0067">ATP-binding</keyword>
<dbReference type="PANTHER" id="PTHR46161:SF3">
    <property type="entry name" value="NUCLEOSIDE DIPHOSPHATE KINASE DDB_G0292928-RELATED"/>
    <property type="match status" value="1"/>
</dbReference>
<dbReference type="CDD" id="cd04413">
    <property type="entry name" value="NDPk_I"/>
    <property type="match status" value="1"/>
</dbReference>
<dbReference type="Pfam" id="PF00334">
    <property type="entry name" value="NDK"/>
    <property type="match status" value="1"/>
</dbReference>
<dbReference type="GO" id="GO:0046872">
    <property type="term" value="F:metal ion binding"/>
    <property type="evidence" value="ECO:0007669"/>
    <property type="project" value="UniProtKB-KW"/>
</dbReference>
<feature type="binding site" evidence="12 13">
    <location>
        <position position="57"/>
    </location>
    <ligand>
        <name>ATP</name>
        <dbReference type="ChEBI" id="CHEBI:30616"/>
    </ligand>
</feature>
<comment type="cofactor">
    <cofactor evidence="12">
        <name>Mg(2+)</name>
        <dbReference type="ChEBI" id="CHEBI:18420"/>
    </cofactor>
</comment>
<keyword evidence="7 12" id="KW-0547">Nucleotide-binding</keyword>
<dbReference type="InterPro" id="IPR036850">
    <property type="entry name" value="NDK-like_dom_sf"/>
</dbReference>
<dbReference type="GO" id="GO:0004550">
    <property type="term" value="F:nucleoside diphosphate kinase activity"/>
    <property type="evidence" value="ECO:0007669"/>
    <property type="project" value="UniProtKB-UniRule"/>
</dbReference>
<feature type="active site" description="Pros-phosphohistidine intermediate" evidence="12 13">
    <location>
        <position position="115"/>
    </location>
</feature>
<evidence type="ECO:0000256" key="6">
    <source>
        <dbReference type="ARBA" id="ARBA00022723"/>
    </source>
</evidence>
<dbReference type="GO" id="GO:0006241">
    <property type="term" value="P:CTP biosynthetic process"/>
    <property type="evidence" value="ECO:0007669"/>
    <property type="project" value="UniProtKB-UniRule"/>
</dbReference>
<dbReference type="Proteomes" id="UP000005380">
    <property type="component" value="Chromosome"/>
</dbReference>
<name>W0DUN3_9GAMM</name>
<keyword evidence="17" id="KW-1185">Reference proteome</keyword>
<comment type="similarity">
    <text evidence="1 12 13 14">Belongs to the NDK family.</text>
</comment>
<dbReference type="EC" id="2.7.4.6" evidence="2 12"/>
<dbReference type="SMART" id="SM00562">
    <property type="entry name" value="NDK"/>
    <property type="match status" value="1"/>
</dbReference>
<dbReference type="KEGG" id="tao:THIAE_01355"/>
<comment type="function">
    <text evidence="12">Major role in the synthesis of nucleoside triphosphates other than ATP. The ATP gamma phosphate is transferred to the NDP beta phosphate via a ping-pong mechanism, using a phosphorylated active-site intermediate.</text>
</comment>
<dbReference type="GO" id="GO:0005524">
    <property type="term" value="F:ATP binding"/>
    <property type="evidence" value="ECO:0007669"/>
    <property type="project" value="UniProtKB-UniRule"/>
</dbReference>
<keyword evidence="12" id="KW-0963">Cytoplasm</keyword>
<dbReference type="HOGENOM" id="CLU_060216_8_1_6"/>
<dbReference type="GO" id="GO:0006228">
    <property type="term" value="P:UTP biosynthetic process"/>
    <property type="evidence" value="ECO:0007669"/>
    <property type="project" value="UniProtKB-UniRule"/>
</dbReference>
<keyword evidence="6 12" id="KW-0479">Metal-binding</keyword>
<feature type="binding site" evidence="12 13">
    <location>
        <position position="85"/>
    </location>
    <ligand>
        <name>ATP</name>
        <dbReference type="ChEBI" id="CHEBI:30616"/>
    </ligand>
</feature>
<dbReference type="GO" id="GO:0005737">
    <property type="term" value="C:cytoplasm"/>
    <property type="evidence" value="ECO:0007669"/>
    <property type="project" value="UniProtKB-SubCell"/>
</dbReference>
<feature type="binding site" evidence="12 13">
    <location>
        <position position="112"/>
    </location>
    <ligand>
        <name>ATP</name>
        <dbReference type="ChEBI" id="CHEBI:30616"/>
    </ligand>
</feature>
<proteinExistence type="inferred from homology"/>
<dbReference type="FunCoup" id="W0DUN3">
    <property type="interactions" value="490"/>
</dbReference>
<dbReference type="EMBL" id="CP007030">
    <property type="protein sequence ID" value="AHF00591.1"/>
    <property type="molecule type" value="Genomic_DNA"/>
</dbReference>
<keyword evidence="11 12" id="KW-0546">Nucleotide metabolism</keyword>
<evidence type="ECO:0000256" key="9">
    <source>
        <dbReference type="ARBA" id="ARBA00022840"/>
    </source>
</evidence>
<evidence type="ECO:0000259" key="15">
    <source>
        <dbReference type="SMART" id="SM00562"/>
    </source>
</evidence>
<feature type="domain" description="Nucleoside diphosphate kinase-like" evidence="15">
    <location>
        <begin position="1"/>
        <end position="134"/>
    </location>
</feature>
<dbReference type="HAMAP" id="MF_00451">
    <property type="entry name" value="NDP_kinase"/>
    <property type="match status" value="1"/>
</dbReference>
<gene>
    <name evidence="12 16" type="primary">ndk</name>
    <name evidence="16" type="ORF">THIAE_01355</name>
</gene>
<dbReference type="PANTHER" id="PTHR46161">
    <property type="entry name" value="NUCLEOSIDE DIPHOSPHATE KINASE"/>
    <property type="match status" value="1"/>
</dbReference>
<keyword evidence="5 12" id="KW-0808">Transferase</keyword>
<evidence type="ECO:0000256" key="12">
    <source>
        <dbReference type="HAMAP-Rule" id="MF_00451"/>
    </source>
</evidence>
<evidence type="ECO:0000256" key="1">
    <source>
        <dbReference type="ARBA" id="ARBA00008142"/>
    </source>
</evidence>
<sequence length="134" mass="14935">MEQTLSIIKPDAVQKHLIGEIVGRFEQSGLYPVQIKMITFSVAQAEAFYAEHLGREFYQPLIDFMTSGPSVVMVLEGNDAIKRNRQLMGVTNPDLAEPGTIRADYAESTRLNCVHGSDSAASAEREIQFFFAKH</sequence>
<evidence type="ECO:0000256" key="7">
    <source>
        <dbReference type="ARBA" id="ARBA00022741"/>
    </source>
</evidence>
<dbReference type="InParanoid" id="W0DUN3"/>
<dbReference type="AlphaFoldDB" id="W0DUN3"/>
<dbReference type="PROSITE" id="PS51374">
    <property type="entry name" value="NDPK_LIKE"/>
    <property type="match status" value="1"/>
</dbReference>
<evidence type="ECO:0000256" key="14">
    <source>
        <dbReference type="RuleBase" id="RU004011"/>
    </source>
</evidence>
<comment type="catalytic activity">
    <reaction evidence="12">
        <text>a ribonucleoside 5'-diphosphate + ATP = a ribonucleoside 5'-triphosphate + ADP</text>
        <dbReference type="Rhea" id="RHEA:18113"/>
        <dbReference type="ChEBI" id="CHEBI:30616"/>
        <dbReference type="ChEBI" id="CHEBI:57930"/>
        <dbReference type="ChEBI" id="CHEBI:61557"/>
        <dbReference type="ChEBI" id="CHEBI:456216"/>
        <dbReference type="EC" id="2.7.4.6"/>
    </reaction>
</comment>
<comment type="subunit">
    <text evidence="12">Homotetramer.</text>
</comment>
<evidence type="ECO:0000256" key="3">
    <source>
        <dbReference type="ARBA" id="ARBA00017632"/>
    </source>
</evidence>
<organism evidence="16 17">
    <name type="scientific">Thiomicrospira aerophila AL3</name>
    <dbReference type="NCBI Taxonomy" id="717772"/>
    <lineage>
        <taxon>Bacteria</taxon>
        <taxon>Pseudomonadati</taxon>
        <taxon>Pseudomonadota</taxon>
        <taxon>Gammaproteobacteria</taxon>
        <taxon>Thiotrichales</taxon>
        <taxon>Piscirickettsiaceae</taxon>
        <taxon>Thiomicrospira</taxon>
    </lineage>
</organism>
<evidence type="ECO:0000256" key="10">
    <source>
        <dbReference type="ARBA" id="ARBA00022842"/>
    </source>
</evidence>
<dbReference type="GO" id="GO:0006183">
    <property type="term" value="P:GTP biosynthetic process"/>
    <property type="evidence" value="ECO:0007669"/>
    <property type="project" value="UniProtKB-UniRule"/>
</dbReference>
<reference evidence="16 17" key="1">
    <citation type="submission" date="2013-12" db="EMBL/GenBank/DDBJ databases">
        <authorList>
            <consortium name="DOE Joint Genome Institute"/>
            <person name="Kappler U."/>
            <person name="Huntemann M."/>
            <person name="Han J."/>
            <person name="Chen A."/>
            <person name="Kyrpides N."/>
            <person name="Mavromatis K."/>
            <person name="Markowitz V."/>
            <person name="Palaniappan K."/>
            <person name="Ivanova N."/>
            <person name="Schaumberg A."/>
            <person name="Pati A."/>
            <person name="Liolios K."/>
            <person name="Nordberg H.P."/>
            <person name="Cantor M.N."/>
            <person name="Hua S.X."/>
            <person name="Woyke T."/>
        </authorList>
    </citation>
    <scope>NUCLEOTIDE SEQUENCE [LARGE SCALE GENOMIC DNA]</scope>
    <source>
        <strain evidence="17">AL2</strain>
    </source>
</reference>
<dbReference type="RefSeq" id="WP_006459489.1">
    <property type="nucleotide sequence ID" value="NZ_CP007030.1"/>
</dbReference>
<keyword evidence="8 12" id="KW-0418">Kinase</keyword>
<comment type="subcellular location">
    <subcellularLocation>
        <location evidence="12">Cytoplasm</location>
    </subcellularLocation>
</comment>
<keyword evidence="10 12" id="KW-0460">Magnesium</keyword>
<feature type="binding site" evidence="12 13">
    <location>
        <position position="91"/>
    </location>
    <ligand>
        <name>ATP</name>
        <dbReference type="ChEBI" id="CHEBI:30616"/>
    </ligand>
</feature>
<dbReference type="eggNOG" id="COG0105">
    <property type="taxonomic scope" value="Bacteria"/>
</dbReference>
<protein>
    <recommendedName>
        <fullName evidence="3 12">Nucleoside diphosphate kinase</fullName>
        <shortName evidence="12">NDK</shortName>
        <shortName evidence="12">NDP kinase</shortName>
        <ecNumber evidence="2 12">2.7.4.6</ecNumber>
    </recommendedName>
    <alternativeName>
        <fullName evidence="12">Nucleoside-2-P kinase</fullName>
    </alternativeName>
</protein>
<evidence type="ECO:0000313" key="17">
    <source>
        <dbReference type="Proteomes" id="UP000005380"/>
    </source>
</evidence>
<dbReference type="PRINTS" id="PR01243">
    <property type="entry name" value="NUCDPKINASE"/>
</dbReference>
<evidence type="ECO:0000256" key="4">
    <source>
        <dbReference type="ARBA" id="ARBA00022553"/>
    </source>
</evidence>
<evidence type="ECO:0000256" key="5">
    <source>
        <dbReference type="ARBA" id="ARBA00022679"/>
    </source>
</evidence>
<feature type="binding site" evidence="12 13">
    <location>
        <position position="9"/>
    </location>
    <ligand>
        <name>ATP</name>
        <dbReference type="ChEBI" id="CHEBI:30616"/>
    </ligand>
</feature>
<evidence type="ECO:0000313" key="16">
    <source>
        <dbReference type="EMBL" id="AHF00591.1"/>
    </source>
</evidence>